<accession>A0ACB9A3Y8</accession>
<dbReference type="EMBL" id="CM042055">
    <property type="protein sequence ID" value="KAI3703105.1"/>
    <property type="molecule type" value="Genomic_DNA"/>
</dbReference>
<organism evidence="1 2">
    <name type="scientific">Arctium lappa</name>
    <name type="common">Greater burdock</name>
    <name type="synonym">Lappa major</name>
    <dbReference type="NCBI Taxonomy" id="4217"/>
    <lineage>
        <taxon>Eukaryota</taxon>
        <taxon>Viridiplantae</taxon>
        <taxon>Streptophyta</taxon>
        <taxon>Embryophyta</taxon>
        <taxon>Tracheophyta</taxon>
        <taxon>Spermatophyta</taxon>
        <taxon>Magnoliopsida</taxon>
        <taxon>eudicotyledons</taxon>
        <taxon>Gunneridae</taxon>
        <taxon>Pentapetalae</taxon>
        <taxon>asterids</taxon>
        <taxon>campanulids</taxon>
        <taxon>Asterales</taxon>
        <taxon>Asteraceae</taxon>
        <taxon>Carduoideae</taxon>
        <taxon>Cardueae</taxon>
        <taxon>Arctiinae</taxon>
        <taxon>Arctium</taxon>
    </lineage>
</organism>
<dbReference type="Proteomes" id="UP001055879">
    <property type="component" value="Linkage Group LG09"/>
</dbReference>
<proteinExistence type="predicted"/>
<evidence type="ECO:0000313" key="2">
    <source>
        <dbReference type="Proteomes" id="UP001055879"/>
    </source>
</evidence>
<sequence>MQPATLSPSSMASSKSSKTSKLSTPLTRESLVFPPCNQVARLSVDVDHPEFNQVSIFLQRSPLRHALTESTKMSKMLLGNLWLTYKYDSDTHQVSTSILSSEEHPDLSFGVHDVRAVLNISEFNIYAPFPTHQEHDEVIAALNYVHEGKSKGSGTLLRENMGVLWNYFFSHLLYCLSHKISGWDQSPTTITRLAHALIFMRRIDFAQVFFDYLVTTITPPRTHNVALPRLISLIINHKLSAQLRADPALTEPTIKFDLPISQISKQTIFKPV</sequence>
<gene>
    <name evidence="1" type="ORF">L6452_28860</name>
</gene>
<comment type="caution">
    <text evidence="1">The sequence shown here is derived from an EMBL/GenBank/DDBJ whole genome shotgun (WGS) entry which is preliminary data.</text>
</comment>
<reference evidence="2" key="1">
    <citation type="journal article" date="2022" name="Mol. Ecol. Resour.">
        <title>The genomes of chicory, endive, great burdock and yacon provide insights into Asteraceae palaeo-polyploidization history and plant inulin production.</title>
        <authorList>
            <person name="Fan W."/>
            <person name="Wang S."/>
            <person name="Wang H."/>
            <person name="Wang A."/>
            <person name="Jiang F."/>
            <person name="Liu H."/>
            <person name="Zhao H."/>
            <person name="Xu D."/>
            <person name="Zhang Y."/>
        </authorList>
    </citation>
    <scope>NUCLEOTIDE SEQUENCE [LARGE SCALE GENOMIC DNA]</scope>
    <source>
        <strain evidence="2">cv. Niubang</strain>
    </source>
</reference>
<reference evidence="1 2" key="2">
    <citation type="journal article" date="2022" name="Mol. Ecol. Resour.">
        <title>The genomes of chicory, endive, great burdock and yacon provide insights into Asteraceae paleo-polyploidization history and plant inulin production.</title>
        <authorList>
            <person name="Fan W."/>
            <person name="Wang S."/>
            <person name="Wang H."/>
            <person name="Wang A."/>
            <person name="Jiang F."/>
            <person name="Liu H."/>
            <person name="Zhao H."/>
            <person name="Xu D."/>
            <person name="Zhang Y."/>
        </authorList>
    </citation>
    <scope>NUCLEOTIDE SEQUENCE [LARGE SCALE GENOMIC DNA]</scope>
    <source>
        <strain evidence="2">cv. Niubang</strain>
    </source>
</reference>
<evidence type="ECO:0000313" key="1">
    <source>
        <dbReference type="EMBL" id="KAI3703105.1"/>
    </source>
</evidence>
<keyword evidence="2" id="KW-1185">Reference proteome</keyword>
<name>A0ACB9A3Y8_ARCLA</name>
<protein>
    <submittedName>
        <fullName evidence="1">Uncharacterized protein</fullName>
    </submittedName>
</protein>